<dbReference type="PANTHER" id="PTHR23502:SF160">
    <property type="entry name" value="MAJOR FACILITATOR SUPERFAMILY (MFS) PROFILE DOMAIN-CONTAINING PROTEIN-RELATED"/>
    <property type="match status" value="1"/>
</dbReference>
<evidence type="ECO:0000256" key="5">
    <source>
        <dbReference type="SAM" id="MobiDB-lite"/>
    </source>
</evidence>
<reference evidence="7" key="1">
    <citation type="submission" date="2023-06" db="EMBL/GenBank/DDBJ databases">
        <title>Black Yeasts Isolated from many extreme environments.</title>
        <authorList>
            <person name="Coleine C."/>
            <person name="Stajich J.E."/>
            <person name="Selbmann L."/>
        </authorList>
    </citation>
    <scope>NUCLEOTIDE SEQUENCE</scope>
    <source>
        <strain evidence="7">CCFEE 5200</strain>
    </source>
</reference>
<feature type="transmembrane region" description="Helical" evidence="6">
    <location>
        <begin position="499"/>
        <end position="521"/>
    </location>
</feature>
<dbReference type="Proteomes" id="UP001175353">
    <property type="component" value="Unassembled WGS sequence"/>
</dbReference>
<keyword evidence="8" id="KW-1185">Reference proteome</keyword>
<gene>
    <name evidence="7" type="ORF">LTR91_017450</name>
</gene>
<keyword evidence="3 6" id="KW-1133">Transmembrane helix</keyword>
<name>A0AAN6QJE6_9PEZI</name>
<dbReference type="GO" id="GO:0005886">
    <property type="term" value="C:plasma membrane"/>
    <property type="evidence" value="ECO:0007669"/>
    <property type="project" value="TreeGrafter"/>
</dbReference>
<dbReference type="AlphaFoldDB" id="A0AAN6QJE6"/>
<dbReference type="Pfam" id="PF07690">
    <property type="entry name" value="MFS_1"/>
    <property type="match status" value="1"/>
</dbReference>
<dbReference type="GO" id="GO:0022857">
    <property type="term" value="F:transmembrane transporter activity"/>
    <property type="evidence" value="ECO:0007669"/>
    <property type="project" value="InterPro"/>
</dbReference>
<accession>A0AAN6QJE6</accession>
<evidence type="ECO:0000256" key="6">
    <source>
        <dbReference type="SAM" id="Phobius"/>
    </source>
</evidence>
<evidence type="ECO:0000313" key="8">
    <source>
        <dbReference type="Proteomes" id="UP001175353"/>
    </source>
</evidence>
<feature type="transmembrane region" description="Helical" evidence="6">
    <location>
        <begin position="394"/>
        <end position="413"/>
    </location>
</feature>
<keyword evidence="2 6" id="KW-0812">Transmembrane</keyword>
<evidence type="ECO:0008006" key="9">
    <source>
        <dbReference type="Google" id="ProtNLM"/>
    </source>
</evidence>
<comment type="caution">
    <text evidence="7">The sequence shown here is derived from an EMBL/GenBank/DDBJ whole genome shotgun (WGS) entry which is preliminary data.</text>
</comment>
<evidence type="ECO:0000256" key="4">
    <source>
        <dbReference type="ARBA" id="ARBA00023136"/>
    </source>
</evidence>
<dbReference type="SUPFAM" id="SSF103473">
    <property type="entry name" value="MFS general substrate transporter"/>
    <property type="match status" value="1"/>
</dbReference>
<evidence type="ECO:0000313" key="7">
    <source>
        <dbReference type="EMBL" id="KAK0966781.1"/>
    </source>
</evidence>
<feature type="transmembrane region" description="Helical" evidence="6">
    <location>
        <begin position="434"/>
        <end position="455"/>
    </location>
</feature>
<dbReference type="InterPro" id="IPR036259">
    <property type="entry name" value="MFS_trans_sf"/>
</dbReference>
<evidence type="ECO:0000256" key="3">
    <source>
        <dbReference type="ARBA" id="ARBA00022989"/>
    </source>
</evidence>
<feature type="transmembrane region" description="Helical" evidence="6">
    <location>
        <begin position="218"/>
        <end position="239"/>
    </location>
</feature>
<feature type="transmembrane region" description="Helical" evidence="6">
    <location>
        <begin position="527"/>
        <end position="549"/>
    </location>
</feature>
<dbReference type="EMBL" id="JAUJLE010000226">
    <property type="protein sequence ID" value="KAK0966781.1"/>
    <property type="molecule type" value="Genomic_DNA"/>
</dbReference>
<sequence length="577" mass="62898">MVDGLKTGKHLVHRQAMAPPRGLCRRHAHEEVPGTVNVQALEGDDTAYGQALFPVPADDPNDPLQWPAWKKDSILIICCLYSFLCNSTLIGSSVYIGLYSVEFGVTPAVASQTSSYPTLAFGLGTANSGCNGCLVTDRMLGCLVLIPMYVKFGRRPTMLFSQLLYTFGTLGCSQATTFNGFMAARIIHASGSGVCEALPVQCVNDVYFLHERGKRISYYTAALCLGAIGPLPAGYMLAAGYSFRLFFYVEFGFALALLVATFFLVPETAYKRKIKVTHTSMPSSSEGVTEKHGAGPSATTDHVSQEDLEVEGAAIVRERQSYISQLKPWSPIDKEAEFFGMMWRGLTYLLVPQVLWVITSFGIYIGIAALAIIYTFPGIITAPPYNWPATSGGLIAIAYFIGYGLALPFSNSSDRLAARLTVRNNGIREAEMRLGVMLPAMIIGLAGMVVYGLTATYQLHWIGYFAAVAMIDWSALFYFTFTLAYAVDSYYANVSEMLIAMNIAKNAISFGMGYSLLTWILESGYAKVIAGAFTAVLLANNLFLLLFMWKGKSIRVAAATSWLARLHRQTAQNGAVL</sequence>
<keyword evidence="4 6" id="KW-0472">Membrane</keyword>
<proteinExistence type="predicted"/>
<feature type="transmembrane region" description="Helical" evidence="6">
    <location>
        <begin position="461"/>
        <end position="487"/>
    </location>
</feature>
<evidence type="ECO:0000256" key="2">
    <source>
        <dbReference type="ARBA" id="ARBA00022692"/>
    </source>
</evidence>
<organism evidence="7 8">
    <name type="scientific">Friedmanniomyces endolithicus</name>
    <dbReference type="NCBI Taxonomy" id="329885"/>
    <lineage>
        <taxon>Eukaryota</taxon>
        <taxon>Fungi</taxon>
        <taxon>Dikarya</taxon>
        <taxon>Ascomycota</taxon>
        <taxon>Pezizomycotina</taxon>
        <taxon>Dothideomycetes</taxon>
        <taxon>Dothideomycetidae</taxon>
        <taxon>Mycosphaerellales</taxon>
        <taxon>Teratosphaeriaceae</taxon>
        <taxon>Friedmanniomyces</taxon>
    </lineage>
</organism>
<evidence type="ECO:0000256" key="1">
    <source>
        <dbReference type="ARBA" id="ARBA00004141"/>
    </source>
</evidence>
<feature type="region of interest" description="Disordered" evidence="5">
    <location>
        <begin position="281"/>
        <end position="303"/>
    </location>
</feature>
<comment type="subcellular location">
    <subcellularLocation>
        <location evidence="1">Membrane</location>
        <topology evidence="1">Multi-pass membrane protein</topology>
    </subcellularLocation>
</comment>
<dbReference type="Gene3D" id="1.20.1250.20">
    <property type="entry name" value="MFS general substrate transporter like domains"/>
    <property type="match status" value="1"/>
</dbReference>
<dbReference type="PANTHER" id="PTHR23502">
    <property type="entry name" value="MAJOR FACILITATOR SUPERFAMILY"/>
    <property type="match status" value="1"/>
</dbReference>
<feature type="transmembrane region" description="Helical" evidence="6">
    <location>
        <begin position="74"/>
        <end position="99"/>
    </location>
</feature>
<feature type="transmembrane region" description="Helical" evidence="6">
    <location>
        <begin position="245"/>
        <end position="265"/>
    </location>
</feature>
<feature type="transmembrane region" description="Helical" evidence="6">
    <location>
        <begin position="348"/>
        <end position="374"/>
    </location>
</feature>
<protein>
    <recommendedName>
        <fullName evidence="9">Major facilitator superfamily (MFS) profile domain-containing protein</fullName>
    </recommendedName>
</protein>
<dbReference type="InterPro" id="IPR011701">
    <property type="entry name" value="MFS"/>
</dbReference>